<sequence>MNSKVPKKKVRSYDNLHTFIYRLLKHYDPKANMTAECKDILNHLIRDLSLHYITACVELCRYAKKVTIDSNAIETLTNIWITNPDYLIDFAHDTWDVYSQNTTKGIKKSCRAGLFLPPARFRELFREYRGANQKIGEPAYIFLTAVIEAIFGLIIERAVHLARDEHKITVSGLHIYNAINSKDFSHLYPLWNNSFIAGFGYIGNTLLQNAQERYIERKQNDREVTPDTAINKIKIFNYKLNL</sequence>
<reference evidence="1" key="1">
    <citation type="journal article" date="2019" name="MBio">
        <title>Virus Genomes from Deep Sea Sediments Expand the Ocean Megavirome and Support Independent Origins of Viral Gigantism.</title>
        <authorList>
            <person name="Backstrom D."/>
            <person name="Yutin N."/>
            <person name="Jorgensen S.L."/>
            <person name="Dharamshi J."/>
            <person name="Homa F."/>
            <person name="Zaremba-Niedwiedzka K."/>
            <person name="Spang A."/>
            <person name="Wolf Y.I."/>
            <person name="Koonin E.V."/>
            <person name="Ettema T.J."/>
        </authorList>
    </citation>
    <scope>NUCLEOTIDE SEQUENCE</scope>
</reference>
<dbReference type="EMBL" id="MK500376">
    <property type="protein sequence ID" value="QBK88134.1"/>
    <property type="molecule type" value="Genomic_DNA"/>
</dbReference>
<name>A0A481Z033_9VIRU</name>
<evidence type="ECO:0000313" key="1">
    <source>
        <dbReference type="EMBL" id="QBK88134.1"/>
    </source>
</evidence>
<accession>A0A481Z033</accession>
<protein>
    <submittedName>
        <fullName evidence="1">Histone 2A-domain-containing protein</fullName>
    </submittedName>
</protein>
<dbReference type="GO" id="GO:0046982">
    <property type="term" value="F:protein heterodimerization activity"/>
    <property type="evidence" value="ECO:0007669"/>
    <property type="project" value="InterPro"/>
</dbReference>
<dbReference type="SUPFAM" id="SSF47113">
    <property type="entry name" value="Histone-fold"/>
    <property type="match status" value="2"/>
</dbReference>
<dbReference type="InterPro" id="IPR009072">
    <property type="entry name" value="Histone-fold"/>
</dbReference>
<dbReference type="Gene3D" id="1.10.20.10">
    <property type="entry name" value="Histone, subunit A"/>
    <property type="match status" value="1"/>
</dbReference>
<gene>
    <name evidence="1" type="ORF">LCMAC202_04960</name>
</gene>
<organism evidence="1">
    <name type="scientific">Marseillevirus LCMAC202</name>
    <dbReference type="NCBI Taxonomy" id="2506606"/>
    <lineage>
        <taxon>Viruses</taxon>
        <taxon>Varidnaviria</taxon>
        <taxon>Bamfordvirae</taxon>
        <taxon>Nucleocytoviricota</taxon>
        <taxon>Megaviricetes</taxon>
        <taxon>Pimascovirales</taxon>
        <taxon>Pimascovirales incertae sedis</taxon>
        <taxon>Marseilleviridae</taxon>
    </lineage>
</organism>
<proteinExistence type="predicted"/>